<dbReference type="GO" id="GO:0016301">
    <property type="term" value="F:kinase activity"/>
    <property type="evidence" value="ECO:0007669"/>
    <property type="project" value="UniProtKB-KW"/>
</dbReference>
<dbReference type="PANTHER" id="PTHR43080:SF2">
    <property type="entry name" value="CBS DOMAIN-CONTAINING PROTEIN"/>
    <property type="match status" value="1"/>
</dbReference>
<gene>
    <name evidence="4" type="ORF">THIAE_03420</name>
</gene>
<dbReference type="PANTHER" id="PTHR43080">
    <property type="entry name" value="CBS DOMAIN-CONTAINING PROTEIN CBSX3, MITOCHONDRIAL"/>
    <property type="match status" value="1"/>
</dbReference>
<proteinExistence type="predicted"/>
<feature type="domain" description="CBS" evidence="3">
    <location>
        <begin position="12"/>
        <end position="70"/>
    </location>
</feature>
<dbReference type="AlphaFoldDB" id="W0DVD9"/>
<dbReference type="STRING" id="717772.THIAE_03420"/>
<dbReference type="HOGENOM" id="CLU_040681_12_3_6"/>
<keyword evidence="1 2" id="KW-0129">CBS domain</keyword>
<dbReference type="InParanoid" id="W0DVD9"/>
<organism evidence="4 5">
    <name type="scientific">Thiomicrospira aerophila AL3</name>
    <dbReference type="NCBI Taxonomy" id="717772"/>
    <lineage>
        <taxon>Bacteria</taxon>
        <taxon>Pseudomonadati</taxon>
        <taxon>Pseudomonadota</taxon>
        <taxon>Gammaproteobacteria</taxon>
        <taxon>Thiotrichales</taxon>
        <taxon>Piscirickettsiaceae</taxon>
        <taxon>Thiomicrospira</taxon>
    </lineage>
</organism>
<dbReference type="PROSITE" id="PS51371">
    <property type="entry name" value="CBS"/>
    <property type="match status" value="2"/>
</dbReference>
<keyword evidence="4" id="KW-0418">Kinase</keyword>
<reference evidence="4 5" key="1">
    <citation type="submission" date="2013-12" db="EMBL/GenBank/DDBJ databases">
        <authorList>
            <consortium name="DOE Joint Genome Institute"/>
            <person name="Kappler U."/>
            <person name="Huntemann M."/>
            <person name="Han J."/>
            <person name="Chen A."/>
            <person name="Kyrpides N."/>
            <person name="Mavromatis K."/>
            <person name="Markowitz V."/>
            <person name="Palaniappan K."/>
            <person name="Ivanova N."/>
            <person name="Schaumberg A."/>
            <person name="Pati A."/>
            <person name="Liolios K."/>
            <person name="Nordberg H.P."/>
            <person name="Cantor M.N."/>
            <person name="Hua S.X."/>
            <person name="Woyke T."/>
        </authorList>
    </citation>
    <scope>NUCLEOTIDE SEQUENCE [LARGE SCALE GENOMIC DNA]</scope>
    <source>
        <strain evidence="5">AL2</strain>
    </source>
</reference>
<sequence length="135" mass="14993">MSAKKVLVKDVMKTNVVTIKPYATIKEAMQLMKKHHLKSLVVEKSSPSDAYGIITNSHVLKPILVQEGDIELLNVFDVYNKPAFSVSSEIDVKYAAKLMLDLNVKRVIVSDNNDLKGVLSVTDLSDYLLAMVEEA</sequence>
<dbReference type="Gene3D" id="3.10.580.10">
    <property type="entry name" value="CBS-domain"/>
    <property type="match status" value="1"/>
</dbReference>
<evidence type="ECO:0000256" key="1">
    <source>
        <dbReference type="ARBA" id="ARBA00023122"/>
    </source>
</evidence>
<dbReference type="EMBL" id="CP007030">
    <property type="protein sequence ID" value="AHF00959.1"/>
    <property type="molecule type" value="Genomic_DNA"/>
</dbReference>
<dbReference type="CDD" id="cd04630">
    <property type="entry name" value="CBS_pair_bac"/>
    <property type="match status" value="1"/>
</dbReference>
<name>W0DVD9_9GAMM</name>
<keyword evidence="4" id="KW-0808">Transferase</keyword>
<protein>
    <submittedName>
        <fullName evidence="4">Histidine kinase</fullName>
    </submittedName>
</protein>
<dbReference type="InterPro" id="IPR051257">
    <property type="entry name" value="Diverse_CBS-Domain"/>
</dbReference>
<accession>W0DVD9</accession>
<evidence type="ECO:0000313" key="5">
    <source>
        <dbReference type="Proteomes" id="UP000005380"/>
    </source>
</evidence>
<dbReference type="RefSeq" id="WP_006459271.1">
    <property type="nucleotide sequence ID" value="NZ_CP007030.1"/>
</dbReference>
<evidence type="ECO:0000313" key="4">
    <source>
        <dbReference type="EMBL" id="AHF00959.1"/>
    </source>
</evidence>
<dbReference type="KEGG" id="tao:THIAE_03420"/>
<feature type="domain" description="CBS" evidence="3">
    <location>
        <begin position="79"/>
        <end position="134"/>
    </location>
</feature>
<dbReference type="InterPro" id="IPR046342">
    <property type="entry name" value="CBS_dom_sf"/>
</dbReference>
<dbReference type="Pfam" id="PF00571">
    <property type="entry name" value="CBS"/>
    <property type="match status" value="2"/>
</dbReference>
<keyword evidence="5" id="KW-1185">Reference proteome</keyword>
<dbReference type="SUPFAM" id="SSF54631">
    <property type="entry name" value="CBS-domain pair"/>
    <property type="match status" value="1"/>
</dbReference>
<dbReference type="OrthoDB" id="9771532at2"/>
<evidence type="ECO:0000256" key="2">
    <source>
        <dbReference type="PROSITE-ProRule" id="PRU00703"/>
    </source>
</evidence>
<evidence type="ECO:0000259" key="3">
    <source>
        <dbReference type="PROSITE" id="PS51371"/>
    </source>
</evidence>
<dbReference type="SMART" id="SM00116">
    <property type="entry name" value="CBS"/>
    <property type="match status" value="2"/>
</dbReference>
<dbReference type="InterPro" id="IPR000644">
    <property type="entry name" value="CBS_dom"/>
</dbReference>
<dbReference type="Proteomes" id="UP000005380">
    <property type="component" value="Chromosome"/>
</dbReference>
<dbReference type="eggNOG" id="COG2905">
    <property type="taxonomic scope" value="Bacteria"/>
</dbReference>